<dbReference type="InterPro" id="IPR008772">
    <property type="entry name" value="Phosphonate_metab_PhnH"/>
</dbReference>
<dbReference type="SUPFAM" id="SSF159709">
    <property type="entry name" value="PhnH-like"/>
    <property type="match status" value="1"/>
</dbReference>
<name>A0A239BUA8_9PSED</name>
<dbReference type="PIRSF" id="PIRSF020680">
    <property type="entry name" value="PhnH"/>
    <property type="match status" value="1"/>
</dbReference>
<evidence type="ECO:0000313" key="1">
    <source>
        <dbReference type="EMBL" id="SNS11607.1"/>
    </source>
</evidence>
<dbReference type="AlphaFoldDB" id="A0A239BUA8"/>
<sequence length="209" mass="22869">MSAALGIGHELDTPVLEVPVVGRSIARQAMASPGQIQSIDWIYVPQPLDEATFALCMVLLDVDSPLWLGPSLDTPELRRVLALHCRCSIVELPQAARFALLGACELNDLHQFDNGVDGIPSHACTLIVQLDNLCAGPELRWRGPGIRQATSRGVVDVRRVSLPLDRAFWQQRKDCNNFPQGLDMFFSAGRQILALPRSTHVLGAVVDTD</sequence>
<accession>A0A239BUA8</accession>
<dbReference type="Pfam" id="PF05845">
    <property type="entry name" value="PhnH"/>
    <property type="match status" value="1"/>
</dbReference>
<keyword evidence="2" id="KW-1185">Reference proteome</keyword>
<organism evidence="1 2">
    <name type="scientific">Pseudomonas segetis</name>
    <dbReference type="NCBI Taxonomy" id="298908"/>
    <lineage>
        <taxon>Bacteria</taxon>
        <taxon>Pseudomonadati</taxon>
        <taxon>Pseudomonadota</taxon>
        <taxon>Gammaproteobacteria</taxon>
        <taxon>Pseudomonadales</taxon>
        <taxon>Pseudomonadaceae</taxon>
        <taxon>Pseudomonas</taxon>
    </lineage>
</organism>
<dbReference type="GO" id="GO:0019634">
    <property type="term" value="P:organic phosphonate metabolic process"/>
    <property type="evidence" value="ECO:0007669"/>
    <property type="project" value="InterPro"/>
</dbReference>
<dbReference type="Proteomes" id="UP000242915">
    <property type="component" value="Unassembled WGS sequence"/>
</dbReference>
<gene>
    <name evidence="1" type="ORF">SAMN05216255_1343</name>
</gene>
<proteinExistence type="predicted"/>
<dbReference type="Gene3D" id="3.40.50.11310">
    <property type="entry name" value="Bacterial phosphonate metabolism protein PhnH"/>
    <property type="match status" value="1"/>
</dbReference>
<dbReference type="InterPro" id="IPR038058">
    <property type="entry name" value="PhnH-like_sp"/>
</dbReference>
<dbReference type="NCBIfam" id="TIGR03292">
    <property type="entry name" value="PhnH_redo"/>
    <property type="match status" value="1"/>
</dbReference>
<dbReference type="RefSeq" id="WP_089359220.1">
    <property type="nucleotide sequence ID" value="NZ_FZOG01000002.1"/>
</dbReference>
<reference evidence="2" key="1">
    <citation type="submission" date="2017-06" db="EMBL/GenBank/DDBJ databases">
        <authorList>
            <person name="Varghese N."/>
            <person name="Submissions S."/>
        </authorList>
    </citation>
    <scope>NUCLEOTIDE SEQUENCE [LARGE SCALE GENOMIC DNA]</scope>
    <source>
        <strain evidence="2">CIP 108523</strain>
    </source>
</reference>
<dbReference type="EMBL" id="FZOG01000002">
    <property type="protein sequence ID" value="SNS11607.1"/>
    <property type="molecule type" value="Genomic_DNA"/>
</dbReference>
<protein>
    <submittedName>
        <fullName evidence="1">Alpha-D-ribose 1-methylphosphonate 5-triphosphate synthase subunit PhnH</fullName>
    </submittedName>
</protein>
<evidence type="ECO:0000313" key="2">
    <source>
        <dbReference type="Proteomes" id="UP000242915"/>
    </source>
</evidence>